<protein>
    <submittedName>
        <fullName evidence="2">Uncharacterized protein</fullName>
    </submittedName>
</protein>
<feature type="compositionally biased region" description="Basic and acidic residues" evidence="1">
    <location>
        <begin position="85"/>
        <end position="95"/>
    </location>
</feature>
<dbReference type="AlphaFoldDB" id="C6TIL5"/>
<organism evidence="2">
    <name type="scientific">Glycine max</name>
    <name type="common">Soybean</name>
    <name type="synonym">Glycine hispida</name>
    <dbReference type="NCBI Taxonomy" id="3847"/>
    <lineage>
        <taxon>Eukaryota</taxon>
        <taxon>Viridiplantae</taxon>
        <taxon>Streptophyta</taxon>
        <taxon>Embryophyta</taxon>
        <taxon>Tracheophyta</taxon>
        <taxon>Spermatophyta</taxon>
        <taxon>Magnoliopsida</taxon>
        <taxon>eudicotyledons</taxon>
        <taxon>Gunneridae</taxon>
        <taxon>Pentapetalae</taxon>
        <taxon>rosids</taxon>
        <taxon>fabids</taxon>
        <taxon>Fabales</taxon>
        <taxon>Fabaceae</taxon>
        <taxon>Papilionoideae</taxon>
        <taxon>50 kb inversion clade</taxon>
        <taxon>NPAAA clade</taxon>
        <taxon>indigoferoid/millettioid clade</taxon>
        <taxon>Phaseoleae</taxon>
        <taxon>Glycine</taxon>
        <taxon>Glycine subgen. Soja</taxon>
    </lineage>
</organism>
<accession>C6TIL5</accession>
<dbReference type="EMBL" id="BT097501">
    <property type="protein sequence ID" value="ACU22755.1"/>
    <property type="molecule type" value="mRNA"/>
</dbReference>
<sequence>MISKAKESQWLKKLFWRPKICERMRPKNLRNGMASGSCLCFRSKSRIPPNSIHQGIPGKSHYPRRENRTFQTAMLSKTKAEEIGARVFSGEKKTGDTMQRLSESIRNPNSPIIPRSLTHSL</sequence>
<reference evidence="2" key="1">
    <citation type="submission" date="2009-08" db="EMBL/GenBank/DDBJ databases">
        <authorList>
            <person name="Cheung F."/>
            <person name="Xiao Y."/>
            <person name="Chan A."/>
            <person name="Moskal W."/>
            <person name="Town C.D."/>
        </authorList>
    </citation>
    <scope>NUCLEOTIDE SEQUENCE</scope>
</reference>
<evidence type="ECO:0000313" key="2">
    <source>
        <dbReference type="EMBL" id="ACU22755.1"/>
    </source>
</evidence>
<evidence type="ECO:0000256" key="1">
    <source>
        <dbReference type="SAM" id="MobiDB-lite"/>
    </source>
</evidence>
<name>C6TIL5_SOYBN</name>
<proteinExistence type="evidence at transcript level"/>
<feature type="region of interest" description="Disordered" evidence="1">
    <location>
        <begin position="85"/>
        <end position="121"/>
    </location>
</feature>
<feature type="compositionally biased region" description="Polar residues" evidence="1">
    <location>
        <begin position="96"/>
        <end position="110"/>
    </location>
</feature>